<proteinExistence type="predicted"/>
<comment type="caution">
    <text evidence="1">The sequence shown here is derived from an EMBL/GenBank/DDBJ whole genome shotgun (WGS) entry which is preliminary data.</text>
</comment>
<gene>
    <name evidence="1" type="ORF">SDC9_209495</name>
</gene>
<sequence length="62" mass="6527">MAAHHVFLLRQQPVGQEGIGAEPFADKTHAVFHQDVGGHQLALCVLARGGNPIARAFLAKGA</sequence>
<name>A0A645JQD5_9ZZZZ</name>
<accession>A0A645JQD5</accession>
<organism evidence="1">
    <name type="scientific">bioreactor metagenome</name>
    <dbReference type="NCBI Taxonomy" id="1076179"/>
    <lineage>
        <taxon>unclassified sequences</taxon>
        <taxon>metagenomes</taxon>
        <taxon>ecological metagenomes</taxon>
    </lineage>
</organism>
<dbReference type="EMBL" id="VSSQ01138806">
    <property type="protein sequence ID" value="MPN61753.1"/>
    <property type="molecule type" value="Genomic_DNA"/>
</dbReference>
<dbReference type="AlphaFoldDB" id="A0A645JQD5"/>
<reference evidence="1" key="1">
    <citation type="submission" date="2019-08" db="EMBL/GenBank/DDBJ databases">
        <authorList>
            <person name="Kucharzyk K."/>
            <person name="Murdoch R.W."/>
            <person name="Higgins S."/>
            <person name="Loffler F."/>
        </authorList>
    </citation>
    <scope>NUCLEOTIDE SEQUENCE</scope>
</reference>
<evidence type="ECO:0000313" key="1">
    <source>
        <dbReference type="EMBL" id="MPN61753.1"/>
    </source>
</evidence>
<protein>
    <submittedName>
        <fullName evidence="1">Uncharacterized protein</fullName>
    </submittedName>
</protein>